<protein>
    <recommendedName>
        <fullName evidence="5">Class III cytochrome C domain-containing protein</fullName>
    </recommendedName>
</protein>
<feature type="chain" id="PRO_5035290837" description="Class III cytochrome C domain-containing protein" evidence="2">
    <location>
        <begin position="26"/>
        <end position="139"/>
    </location>
</feature>
<keyword evidence="2" id="KW-0732">Signal</keyword>
<feature type="signal peptide" evidence="2">
    <location>
        <begin position="1"/>
        <end position="25"/>
    </location>
</feature>
<reference evidence="3" key="1">
    <citation type="submission" date="2020-12" db="EMBL/GenBank/DDBJ databases">
        <title>Geomonas sp. Red875, isolated from river sediment.</title>
        <authorList>
            <person name="Xu Z."/>
            <person name="Zhang Z."/>
            <person name="Masuda Y."/>
            <person name="Itoh H."/>
            <person name="Senoo K."/>
        </authorList>
    </citation>
    <scope>NUCLEOTIDE SEQUENCE</scope>
    <source>
        <strain evidence="3">Red875</strain>
    </source>
</reference>
<dbReference type="RefSeq" id="WP_199383582.1">
    <property type="nucleotide sequence ID" value="NZ_JAEMHM010000006.1"/>
</dbReference>
<dbReference type="Gene3D" id="3.90.10.10">
    <property type="entry name" value="Cytochrome C3"/>
    <property type="match status" value="1"/>
</dbReference>
<accession>A0A8J7JCR6</accession>
<proteinExistence type="predicted"/>
<name>A0A8J7JCR6_9BACT</name>
<evidence type="ECO:0000256" key="2">
    <source>
        <dbReference type="SAM" id="SignalP"/>
    </source>
</evidence>
<dbReference type="AlphaFoldDB" id="A0A8J7JCR6"/>
<evidence type="ECO:0000313" key="4">
    <source>
        <dbReference type="Proteomes" id="UP000636888"/>
    </source>
</evidence>
<gene>
    <name evidence="3" type="ORF">JFN93_08225</name>
</gene>
<feature type="region of interest" description="Disordered" evidence="1">
    <location>
        <begin position="32"/>
        <end position="51"/>
    </location>
</feature>
<comment type="caution">
    <text evidence="3">The sequence shown here is derived from an EMBL/GenBank/DDBJ whole genome shotgun (WGS) entry which is preliminary data.</text>
</comment>
<evidence type="ECO:0000313" key="3">
    <source>
        <dbReference type="EMBL" id="MBJ6724688.1"/>
    </source>
</evidence>
<dbReference type="Proteomes" id="UP000636888">
    <property type="component" value="Unassembled WGS sequence"/>
</dbReference>
<evidence type="ECO:0008006" key="5">
    <source>
        <dbReference type="Google" id="ProtNLM"/>
    </source>
</evidence>
<dbReference type="SUPFAM" id="SSF48695">
    <property type="entry name" value="Multiheme cytochromes"/>
    <property type="match status" value="1"/>
</dbReference>
<dbReference type="InterPro" id="IPR036280">
    <property type="entry name" value="Multihaem_cyt_sf"/>
</dbReference>
<organism evidence="3 4">
    <name type="scientific">Geomesophilobacter sediminis</name>
    <dbReference type="NCBI Taxonomy" id="2798584"/>
    <lineage>
        <taxon>Bacteria</taxon>
        <taxon>Pseudomonadati</taxon>
        <taxon>Thermodesulfobacteriota</taxon>
        <taxon>Desulfuromonadia</taxon>
        <taxon>Geobacterales</taxon>
        <taxon>Geobacteraceae</taxon>
        <taxon>Geomesophilobacter</taxon>
    </lineage>
</organism>
<sequence length="139" mass="14650">MNSFARFLIFAGLILSLAATASVYAEEPENFSSDAAQGTGEPPTVPHKIPDGATSESCLGCHKTGTNGAMETSHPERLDCTQCHVQGEVSAPAIPHKVRGAIAAKTCNKCHLTGIKGAPKTKHPERTQCGQCHERAKQA</sequence>
<evidence type="ECO:0000256" key="1">
    <source>
        <dbReference type="SAM" id="MobiDB-lite"/>
    </source>
</evidence>
<keyword evidence="4" id="KW-1185">Reference proteome</keyword>
<dbReference type="EMBL" id="JAEMHM010000006">
    <property type="protein sequence ID" value="MBJ6724688.1"/>
    <property type="molecule type" value="Genomic_DNA"/>
</dbReference>